<keyword evidence="2" id="KW-0472">Membrane</keyword>
<dbReference type="InterPro" id="IPR020904">
    <property type="entry name" value="Sc_DH/Rdtase_CS"/>
</dbReference>
<comment type="caution">
    <text evidence="3">The sequence shown here is derived from an EMBL/GenBank/DDBJ whole genome shotgun (WGS) entry which is preliminary data.</text>
</comment>
<dbReference type="Proteomes" id="UP000549394">
    <property type="component" value="Unassembled WGS sequence"/>
</dbReference>
<dbReference type="EMBL" id="CAJFCJ010000027">
    <property type="protein sequence ID" value="CAD5125552.1"/>
    <property type="molecule type" value="Genomic_DNA"/>
</dbReference>
<dbReference type="PRINTS" id="PR00081">
    <property type="entry name" value="GDHRDH"/>
</dbReference>
<reference evidence="3 4" key="1">
    <citation type="submission" date="2020-08" db="EMBL/GenBank/DDBJ databases">
        <authorList>
            <person name="Hejnol A."/>
        </authorList>
    </citation>
    <scope>NUCLEOTIDE SEQUENCE [LARGE SCALE GENOMIC DNA]</scope>
</reference>
<evidence type="ECO:0000313" key="3">
    <source>
        <dbReference type="EMBL" id="CAD5125552.1"/>
    </source>
</evidence>
<dbReference type="Gene3D" id="3.40.50.720">
    <property type="entry name" value="NAD(P)-binding Rossmann-like Domain"/>
    <property type="match status" value="1"/>
</dbReference>
<proteinExistence type="predicted"/>
<gene>
    <name evidence="3" type="ORF">DGYR_LOCUS12906</name>
</gene>
<dbReference type="InterPro" id="IPR002347">
    <property type="entry name" value="SDR_fam"/>
</dbReference>
<organism evidence="3 4">
    <name type="scientific">Dimorphilus gyrociliatus</name>
    <dbReference type="NCBI Taxonomy" id="2664684"/>
    <lineage>
        <taxon>Eukaryota</taxon>
        <taxon>Metazoa</taxon>
        <taxon>Spiralia</taxon>
        <taxon>Lophotrochozoa</taxon>
        <taxon>Annelida</taxon>
        <taxon>Polychaeta</taxon>
        <taxon>Polychaeta incertae sedis</taxon>
        <taxon>Dinophilidae</taxon>
        <taxon>Dimorphilus</taxon>
    </lineage>
</organism>
<evidence type="ECO:0000256" key="1">
    <source>
        <dbReference type="ARBA" id="ARBA00023002"/>
    </source>
</evidence>
<evidence type="ECO:0000256" key="2">
    <source>
        <dbReference type="SAM" id="Phobius"/>
    </source>
</evidence>
<dbReference type="PANTHER" id="PTHR43313:SF1">
    <property type="entry name" value="3BETA-HYDROXYSTEROID DEHYDROGENASE DHS-16"/>
    <property type="match status" value="1"/>
</dbReference>
<sequence length="320" mass="36442">MDLLTIIGMFGFLYFSIRIYLIIISSKIKKINTKYVLITGCDGGFGKITAKRLHSKGVNVIAGCLTESGRDSLKQQGINSILLNITSEDSIDKAVKIVQEILPKGVGLWGLINNVEFLELALPNDWLSILDYQRTMNVNVFGLINVTLKFLQLIKKEQGRIVNMANLAGRMAFEHLGPYSTSKYAIEGFSDSLRREMKKWNVSVHTIESDVFNARVINVEESMTKRFHSLNDTIRNEYGEQYIKEYLTSYKISINLNTNKDVVPVIDAYVHAILSQYPKIRYTVGNKSILYRFVNSHLPDCVTDFILKKISKYPKPLRVQ</sequence>
<dbReference type="GO" id="GO:0008202">
    <property type="term" value="P:steroid metabolic process"/>
    <property type="evidence" value="ECO:0007669"/>
    <property type="project" value="TreeGrafter"/>
</dbReference>
<keyword evidence="1" id="KW-0560">Oxidoreductase</keyword>
<dbReference type="GO" id="GO:0016491">
    <property type="term" value="F:oxidoreductase activity"/>
    <property type="evidence" value="ECO:0007669"/>
    <property type="project" value="UniProtKB-KW"/>
</dbReference>
<dbReference type="InterPro" id="IPR036291">
    <property type="entry name" value="NAD(P)-bd_dom_sf"/>
</dbReference>
<dbReference type="AlphaFoldDB" id="A0A7I8WBN5"/>
<evidence type="ECO:0000313" key="4">
    <source>
        <dbReference type="Proteomes" id="UP000549394"/>
    </source>
</evidence>
<accession>A0A7I8WBN5</accession>
<keyword evidence="4" id="KW-1185">Reference proteome</keyword>
<dbReference type="OrthoDB" id="5296at2759"/>
<keyword evidence="2" id="KW-0812">Transmembrane</keyword>
<name>A0A7I8WBN5_9ANNE</name>
<dbReference type="Pfam" id="PF00106">
    <property type="entry name" value="adh_short"/>
    <property type="match status" value="1"/>
</dbReference>
<keyword evidence="2" id="KW-1133">Transmembrane helix</keyword>
<protein>
    <submittedName>
        <fullName evidence="3">DgyrCDS13755</fullName>
    </submittedName>
</protein>
<dbReference type="SUPFAM" id="SSF51735">
    <property type="entry name" value="NAD(P)-binding Rossmann-fold domains"/>
    <property type="match status" value="1"/>
</dbReference>
<feature type="transmembrane region" description="Helical" evidence="2">
    <location>
        <begin position="6"/>
        <end position="24"/>
    </location>
</feature>
<dbReference type="PANTHER" id="PTHR43313">
    <property type="entry name" value="SHORT-CHAIN DEHYDROGENASE/REDUCTASE FAMILY 9C"/>
    <property type="match status" value="1"/>
</dbReference>
<dbReference type="PROSITE" id="PS00061">
    <property type="entry name" value="ADH_SHORT"/>
    <property type="match status" value="1"/>
</dbReference>